<dbReference type="Proteomes" id="UP000257139">
    <property type="component" value="Unassembled WGS sequence"/>
</dbReference>
<reference evidence="1 2" key="1">
    <citation type="submission" date="2018-01" db="EMBL/GenBank/DDBJ databases">
        <authorList>
            <person name="Clerissi C."/>
        </authorList>
    </citation>
    <scope>NUCLEOTIDE SEQUENCE [LARGE SCALE GENOMIC DNA]</scope>
    <source>
        <strain evidence="1">Cupriavidus taiwanensis STM 6021</strain>
    </source>
</reference>
<dbReference type="EMBL" id="OGUU01000049">
    <property type="protein sequence ID" value="SPC25961.1"/>
    <property type="molecule type" value="Genomic_DNA"/>
</dbReference>
<proteinExistence type="predicted"/>
<evidence type="ECO:0000313" key="1">
    <source>
        <dbReference type="EMBL" id="SPC25961.1"/>
    </source>
</evidence>
<gene>
    <name evidence="1" type="ORF">CBM2594_U20148</name>
</gene>
<comment type="caution">
    <text evidence="1">The sequence shown here is derived from an EMBL/GenBank/DDBJ whole genome shotgun (WGS) entry which is preliminary data.</text>
</comment>
<dbReference type="AlphaFoldDB" id="A0A7Z7JG43"/>
<accession>A0A7Z7JG43</accession>
<protein>
    <submittedName>
        <fullName evidence="1">Uncharacterized protein</fullName>
    </submittedName>
</protein>
<name>A0A7Z7JG43_9BURK</name>
<organism evidence="1 2">
    <name type="scientific">Cupriavidus taiwanensis</name>
    <dbReference type="NCBI Taxonomy" id="164546"/>
    <lineage>
        <taxon>Bacteria</taxon>
        <taxon>Pseudomonadati</taxon>
        <taxon>Pseudomonadota</taxon>
        <taxon>Betaproteobacteria</taxon>
        <taxon>Burkholderiales</taxon>
        <taxon>Burkholderiaceae</taxon>
        <taxon>Cupriavidus</taxon>
    </lineage>
</organism>
<evidence type="ECO:0000313" key="2">
    <source>
        <dbReference type="Proteomes" id="UP000257139"/>
    </source>
</evidence>
<sequence>MLANIHSRDAGSMLFMDNAWVPEKAKMASVEAAEQAEHA</sequence>